<accession>A0A2S6GJK6</accession>
<gene>
    <name evidence="1" type="ORF">CLV40_11470</name>
</gene>
<proteinExistence type="predicted"/>
<dbReference type="PANTHER" id="PTHR34599">
    <property type="entry name" value="PEROXIDASE-RELATED"/>
    <property type="match status" value="1"/>
</dbReference>
<keyword evidence="2" id="KW-1185">Reference proteome</keyword>
<dbReference type="AlphaFoldDB" id="A0A2S6GJK6"/>
<name>A0A2S6GJK6_9PSEU</name>
<evidence type="ECO:0000313" key="2">
    <source>
        <dbReference type="Proteomes" id="UP000239203"/>
    </source>
</evidence>
<dbReference type="SUPFAM" id="SSF48317">
    <property type="entry name" value="Acid phosphatase/Vanadium-dependent haloperoxidase"/>
    <property type="match status" value="1"/>
</dbReference>
<dbReference type="Gene3D" id="1.10.606.20">
    <property type="match status" value="1"/>
</dbReference>
<dbReference type="EMBL" id="PTIX01000014">
    <property type="protein sequence ID" value="PPK65418.1"/>
    <property type="molecule type" value="Genomic_DNA"/>
</dbReference>
<dbReference type="InterPro" id="IPR052559">
    <property type="entry name" value="V-haloperoxidase"/>
</dbReference>
<organism evidence="1 2">
    <name type="scientific">Actinokineospora auranticolor</name>
    <dbReference type="NCBI Taxonomy" id="155976"/>
    <lineage>
        <taxon>Bacteria</taxon>
        <taxon>Bacillati</taxon>
        <taxon>Actinomycetota</taxon>
        <taxon>Actinomycetes</taxon>
        <taxon>Pseudonocardiales</taxon>
        <taxon>Pseudonocardiaceae</taxon>
        <taxon>Actinokineospora</taxon>
    </lineage>
</organism>
<reference evidence="1 2" key="1">
    <citation type="submission" date="2018-02" db="EMBL/GenBank/DDBJ databases">
        <title>Genomic Encyclopedia of Archaeal and Bacterial Type Strains, Phase II (KMG-II): from individual species to whole genera.</title>
        <authorList>
            <person name="Goeker M."/>
        </authorList>
    </citation>
    <scope>NUCLEOTIDE SEQUENCE [LARGE SCALE GENOMIC DNA]</scope>
    <source>
        <strain evidence="1 2">YU 961-1</strain>
    </source>
</reference>
<dbReference type="PANTHER" id="PTHR34599:SF1">
    <property type="entry name" value="PHOSPHATIDIC ACID PHOSPHATASE TYPE 2_HALOPEROXIDASE DOMAIN-CONTAINING PROTEIN"/>
    <property type="match status" value="1"/>
</dbReference>
<dbReference type="Proteomes" id="UP000239203">
    <property type="component" value="Unassembled WGS sequence"/>
</dbReference>
<dbReference type="InterPro" id="IPR036938">
    <property type="entry name" value="PAP2/HPO_sf"/>
</dbReference>
<evidence type="ECO:0000313" key="1">
    <source>
        <dbReference type="EMBL" id="PPK65418.1"/>
    </source>
</evidence>
<dbReference type="CDD" id="cd03398">
    <property type="entry name" value="PAP2_haloperoxidase"/>
    <property type="match status" value="1"/>
</dbReference>
<sequence length="433" mass="45976">MSPHSVGDVDGRGADVVDIRVTDRADTGAAMRNRVTIATSAKAGLAVAVLTATLTTPAAATTRVDTALEWYDVTARTIAAAQAPTQITNNRTWAIAWLAATRAVRHGDGRDYADAALATAVHDSLAELAPTRAADLDAALRTTLARIPDGRDKRSGAAEGGRQADRALRERAGDGLDPASVNAPFPVPAPAPGVWQPTPPAYAAPIQAGNRAARPFLLRRADQFRPAPPPALDSARYRADLAEVRAVGSVTSTVRTRAQTDVAAFWYQGSQPAFVTPVRAALAAKRGSVAERTGLVAAFNVIAVDTQIATSDAKYAYVLWRPVTALRAQGKPEWTPLHVTPAHPDYPSGHATYAGFAEETLTSLVGPRTSFDLTSPTAPGLTFHYTSWRAVTQDNVNARVWSGIHTRIADEVGVQVGQSVARYALSRFERLAR</sequence>
<protein>
    <submittedName>
        <fullName evidence="1">Uncharacterized protein</fullName>
    </submittedName>
</protein>
<comment type="caution">
    <text evidence="1">The sequence shown here is derived from an EMBL/GenBank/DDBJ whole genome shotgun (WGS) entry which is preliminary data.</text>
</comment>